<dbReference type="PANTHER" id="PTHR43047:SF72">
    <property type="entry name" value="OSMOSENSING HISTIDINE PROTEIN KINASE SLN1"/>
    <property type="match status" value="1"/>
</dbReference>
<dbReference type="InterPro" id="IPR036097">
    <property type="entry name" value="HisK_dim/P_sf"/>
</dbReference>
<dbReference type="InterPro" id="IPR036890">
    <property type="entry name" value="HATPase_C_sf"/>
</dbReference>
<dbReference type="EMBL" id="AMRG01000001">
    <property type="protein sequence ID" value="EKE87561.1"/>
    <property type="molecule type" value="Genomic_DNA"/>
</dbReference>
<dbReference type="InterPro" id="IPR003661">
    <property type="entry name" value="HisK_dim/P_dom"/>
</dbReference>
<dbReference type="SUPFAM" id="SSF52172">
    <property type="entry name" value="CheY-like"/>
    <property type="match status" value="1"/>
</dbReference>
<keyword evidence="19" id="KW-1185">Reference proteome</keyword>
<dbReference type="CDD" id="cd16922">
    <property type="entry name" value="HATPase_EvgS-ArcB-TorS-like"/>
    <property type="match status" value="1"/>
</dbReference>
<dbReference type="Gene3D" id="1.10.287.130">
    <property type="match status" value="1"/>
</dbReference>
<sequence length="1237" mass="138611">MQTDNHKEIIRLAALDKTGLLDTPPEERFERYTRMAQKIFSVPIVTISLVAKERQWFKSVIGLDFCETPRNVSICSFAITVEDLLVVNDLSADERFKELPAVTGEPHLRAYAGAPVQSADGLRLGTLCVIDTQVREFNETQLALLRELAACVEAELQRVNESQQQWELHQAKRLNDVIARAQSKFIQASNRTAAFDGLLHDVLALTDSEYGFIGDILYDEHGQPYMKAYTLTNIAWDKASREFFDKHAPTGLEFRDMTTLFGRAVTAGKPLISDSPMTDSRAKGLPPGHPELRKFMAIPAYYGGEIVALVGVANAVSGYREEQVSFLEPLTSTIAQLVYASRVREEKEAAQQLLNESEQRFRSLAESAPVGIFEIDDNNRCLFVNDRALWLANLTREQAMAGEWLTAVEPEDRSELLERWQCYQQSGSSFRFDFRFRRSQQDLPSNAWVTCQVSPLRDQQQRIVGHIGTLMDITEQKQSEQQLRNAYALIEKTSEAAKMGTWEVDLIDNSLHWSAMTKRIHEVDDDYQPTLDSAFAFYRDDGSLQRLQQAVDEAIEHFKAYDLELVITTASGRSRWVRSIGLPRIENGRCAGLQGLFQDISARKESELQLREQASYTEAILDNMLDGIITINQRGIMVTANQSVEQLFGYQREQLIGNNVKMLMPSPHQEHHDEYLSNYQQTGIARIIGIGREVEGMRQDGSLFPMELSVWEVEHAGQPHYVGMIRDITERKRLETMKSEFISTVSHELRTPLTSISGALGLINGGIAGTLPESASRMIEIAYKNSQRLTYLINDLLDMEKLVAGKMVFDIKLQPLWPQLQYAVESHQTFAGERSVKVSLETTEDHTFVRIDNQRFQQVLANLLSNAIKFSPDGGIVDVSLSHRKGFVRVSVSDHGPGIPLAFHQQIFTKFSQADASDTRKKGGTGLGLAITRELVERMGGRINFESVEGEGATFYVDLPAFQEHSSVADEKLSQHQVVDNALTGKKRVLILEDDPDIAQLLALTIGRGGYATEIAFSQQQALQLVATQQFAAITVDLLLPDGNGVDFIHAVRKQPKLRDLPLIVLSVKMEEGRLAINGRYAGIDWLSKPIDEKRLLQALQRATLTSSEHSLPLLLVCKDENTAASITSSNNCQQDWHHVTSLIAMKDYLATQRVDTVFIDINMLSDDANGRQAVQQLATNTRVVMLTAEQLNQGDAAVKALLKTQQLAPSELLALIDDELNRQATLTKTTPDSDKD</sequence>
<dbReference type="CDD" id="cd00082">
    <property type="entry name" value="HisKA"/>
    <property type="match status" value="1"/>
</dbReference>
<feature type="coiled-coil region" evidence="13">
    <location>
        <begin position="340"/>
        <end position="367"/>
    </location>
</feature>
<comment type="catalytic activity">
    <reaction evidence="1">
        <text>ATP + protein L-histidine = ADP + protein N-phospho-L-histidine.</text>
        <dbReference type="EC" id="2.7.13.3"/>
    </reaction>
</comment>
<dbReference type="PANTHER" id="PTHR43047">
    <property type="entry name" value="TWO-COMPONENT HISTIDINE PROTEIN KINASE"/>
    <property type="match status" value="1"/>
</dbReference>
<keyword evidence="7" id="KW-0067">ATP-binding</keyword>
<reference evidence="18 19" key="1">
    <citation type="journal article" date="2012" name="J. Bacteriol.">
        <title>Genome Sequence of Idiomarina xiamenensis Type Strain 10-D-4.</title>
        <authorList>
            <person name="Lai Q."/>
            <person name="Wang L."/>
            <person name="Wang W."/>
            <person name="Shao Z."/>
        </authorList>
    </citation>
    <scope>NUCLEOTIDE SEQUENCE [LARGE SCALE GENOMIC DNA]</scope>
    <source>
        <strain evidence="18 19">10-D-4</strain>
    </source>
</reference>
<dbReference type="InterPro" id="IPR004358">
    <property type="entry name" value="Sig_transdc_His_kin-like_C"/>
</dbReference>
<dbReference type="InterPro" id="IPR001789">
    <property type="entry name" value="Sig_transdc_resp-reg_receiver"/>
</dbReference>
<dbReference type="GO" id="GO:0000155">
    <property type="term" value="F:phosphorelay sensor kinase activity"/>
    <property type="evidence" value="ECO:0007669"/>
    <property type="project" value="InterPro"/>
</dbReference>
<keyword evidence="4" id="KW-0808">Transferase</keyword>
<evidence type="ECO:0000256" key="8">
    <source>
        <dbReference type="ARBA" id="ARBA00023012"/>
    </source>
</evidence>
<dbReference type="SUPFAM" id="SSF55785">
    <property type="entry name" value="PYP-like sensor domain (PAS domain)"/>
    <property type="match status" value="3"/>
</dbReference>
<dbReference type="Gene3D" id="3.30.450.20">
    <property type="entry name" value="PAS domain"/>
    <property type="match status" value="3"/>
</dbReference>
<feature type="domain" description="PAC" evidence="17">
    <location>
        <begin position="690"/>
        <end position="740"/>
    </location>
</feature>
<dbReference type="Pfam" id="PF00072">
    <property type="entry name" value="Response_reg"/>
    <property type="match status" value="1"/>
</dbReference>
<keyword evidence="3 12" id="KW-0597">Phosphoprotein</keyword>
<dbReference type="SUPFAM" id="SSF55874">
    <property type="entry name" value="ATPase domain of HSP90 chaperone/DNA topoisomerase II/histidine kinase"/>
    <property type="match status" value="1"/>
</dbReference>
<feature type="domain" description="Histidine kinase" evidence="14">
    <location>
        <begin position="744"/>
        <end position="963"/>
    </location>
</feature>
<evidence type="ECO:0000256" key="3">
    <source>
        <dbReference type="ARBA" id="ARBA00022553"/>
    </source>
</evidence>
<dbReference type="Pfam" id="PF02518">
    <property type="entry name" value="HATPase_c"/>
    <property type="match status" value="1"/>
</dbReference>
<dbReference type="InterPro" id="IPR013767">
    <property type="entry name" value="PAS_fold"/>
</dbReference>
<evidence type="ECO:0000256" key="4">
    <source>
        <dbReference type="ARBA" id="ARBA00022679"/>
    </source>
</evidence>
<dbReference type="InterPro" id="IPR005467">
    <property type="entry name" value="His_kinase_dom"/>
</dbReference>
<dbReference type="Pfam" id="PF00989">
    <property type="entry name" value="PAS"/>
    <property type="match status" value="2"/>
</dbReference>
<dbReference type="SUPFAM" id="SSF55781">
    <property type="entry name" value="GAF domain-like"/>
    <property type="match status" value="2"/>
</dbReference>
<name>K2JVY1_9GAMM</name>
<dbReference type="InterPro" id="IPR011006">
    <property type="entry name" value="CheY-like_superfamily"/>
</dbReference>
<dbReference type="InterPro" id="IPR001610">
    <property type="entry name" value="PAC"/>
</dbReference>
<dbReference type="GO" id="GO:0005524">
    <property type="term" value="F:ATP binding"/>
    <property type="evidence" value="ECO:0007669"/>
    <property type="project" value="UniProtKB-KW"/>
</dbReference>
<dbReference type="GO" id="GO:0006355">
    <property type="term" value="P:regulation of DNA-templated transcription"/>
    <property type="evidence" value="ECO:0007669"/>
    <property type="project" value="InterPro"/>
</dbReference>
<evidence type="ECO:0000256" key="9">
    <source>
        <dbReference type="ARBA" id="ARBA00023136"/>
    </source>
</evidence>
<evidence type="ECO:0000256" key="10">
    <source>
        <dbReference type="ARBA" id="ARBA00059827"/>
    </source>
</evidence>
<evidence type="ECO:0000259" key="15">
    <source>
        <dbReference type="PROSITE" id="PS50110"/>
    </source>
</evidence>
<comment type="caution">
    <text evidence="18">The sequence shown here is derived from an EMBL/GenBank/DDBJ whole genome shotgun (WGS) entry which is preliminary data.</text>
</comment>
<evidence type="ECO:0000256" key="5">
    <source>
        <dbReference type="ARBA" id="ARBA00022741"/>
    </source>
</evidence>
<evidence type="ECO:0000313" key="19">
    <source>
        <dbReference type="Proteomes" id="UP000014115"/>
    </source>
</evidence>
<dbReference type="EC" id="2.7.13.3" evidence="2"/>
<dbReference type="PROSITE" id="PS50109">
    <property type="entry name" value="HIS_KIN"/>
    <property type="match status" value="1"/>
</dbReference>
<dbReference type="Gene3D" id="3.40.50.2300">
    <property type="match status" value="1"/>
</dbReference>
<dbReference type="Pfam" id="PF13185">
    <property type="entry name" value="GAF_2"/>
    <property type="match status" value="1"/>
</dbReference>
<dbReference type="SMART" id="SM00065">
    <property type="entry name" value="GAF"/>
    <property type="match status" value="2"/>
</dbReference>
<feature type="domain" description="PAS" evidence="16">
    <location>
        <begin position="613"/>
        <end position="683"/>
    </location>
</feature>
<evidence type="ECO:0000256" key="6">
    <source>
        <dbReference type="ARBA" id="ARBA00022777"/>
    </source>
</evidence>
<evidence type="ECO:0000256" key="13">
    <source>
        <dbReference type="SAM" id="Coils"/>
    </source>
</evidence>
<dbReference type="Pfam" id="PF01590">
    <property type="entry name" value="GAF"/>
    <property type="match status" value="1"/>
</dbReference>
<comment type="function">
    <text evidence="10">Putative oxygen sensor; modulates the activity of FixJ, a transcriptional activator of nitrogen fixation fixK gene. FixL probably acts as a kinase that phosphorylates FixJ.</text>
</comment>
<dbReference type="SMART" id="SM00388">
    <property type="entry name" value="HisKA"/>
    <property type="match status" value="1"/>
</dbReference>
<dbReference type="STRING" id="740709.A10D4_00665"/>
<dbReference type="FunFam" id="3.30.450.20:FF:000060">
    <property type="entry name" value="Sensor protein FixL"/>
    <property type="match status" value="1"/>
</dbReference>
<dbReference type="GO" id="GO:0005886">
    <property type="term" value="C:plasma membrane"/>
    <property type="evidence" value="ECO:0007669"/>
    <property type="project" value="UniProtKB-ARBA"/>
</dbReference>
<evidence type="ECO:0000256" key="11">
    <source>
        <dbReference type="ARBA" id="ARBA00070616"/>
    </source>
</evidence>
<accession>K2JVY1</accession>
<dbReference type="SMART" id="SM00091">
    <property type="entry name" value="PAS"/>
    <property type="match status" value="2"/>
</dbReference>
<evidence type="ECO:0000256" key="2">
    <source>
        <dbReference type="ARBA" id="ARBA00012438"/>
    </source>
</evidence>
<evidence type="ECO:0000313" key="18">
    <source>
        <dbReference type="EMBL" id="EKE87561.1"/>
    </source>
</evidence>
<keyword evidence="13" id="KW-0175">Coiled coil</keyword>
<dbReference type="PRINTS" id="PR00344">
    <property type="entry name" value="BCTRLSENSOR"/>
</dbReference>
<dbReference type="InterPro" id="IPR029016">
    <property type="entry name" value="GAF-like_dom_sf"/>
</dbReference>
<keyword evidence="6" id="KW-0418">Kinase</keyword>
<dbReference type="Gene3D" id="3.30.450.40">
    <property type="match status" value="2"/>
</dbReference>
<keyword evidence="9" id="KW-0472">Membrane</keyword>
<dbReference type="InterPro" id="IPR035965">
    <property type="entry name" value="PAS-like_dom_sf"/>
</dbReference>
<dbReference type="InterPro" id="IPR000014">
    <property type="entry name" value="PAS"/>
</dbReference>
<feature type="domain" description="PAS" evidence="16">
    <location>
        <begin position="357"/>
        <end position="427"/>
    </location>
</feature>
<dbReference type="InterPro" id="IPR003594">
    <property type="entry name" value="HATPase_dom"/>
</dbReference>
<dbReference type="SMART" id="SM00448">
    <property type="entry name" value="REC"/>
    <property type="match status" value="1"/>
</dbReference>
<feature type="domain" description="PAC" evidence="17">
    <location>
        <begin position="561"/>
        <end position="612"/>
    </location>
</feature>
<dbReference type="SUPFAM" id="SSF47384">
    <property type="entry name" value="Homodimeric domain of signal transducing histidine kinase"/>
    <property type="match status" value="1"/>
</dbReference>
<evidence type="ECO:0000259" key="14">
    <source>
        <dbReference type="PROSITE" id="PS50109"/>
    </source>
</evidence>
<evidence type="ECO:0000256" key="7">
    <source>
        <dbReference type="ARBA" id="ARBA00022840"/>
    </source>
</evidence>
<evidence type="ECO:0000259" key="17">
    <source>
        <dbReference type="PROSITE" id="PS50113"/>
    </source>
</evidence>
<dbReference type="AlphaFoldDB" id="K2JVY1"/>
<dbReference type="Proteomes" id="UP000014115">
    <property type="component" value="Unassembled WGS sequence"/>
</dbReference>
<dbReference type="InterPro" id="IPR000700">
    <property type="entry name" value="PAS-assoc_C"/>
</dbReference>
<dbReference type="Gene3D" id="3.30.565.10">
    <property type="entry name" value="Histidine kinase-like ATPase, C-terminal domain"/>
    <property type="match status" value="1"/>
</dbReference>
<organism evidence="18 19">
    <name type="scientific">Idiomarina xiamenensis 10-D-4</name>
    <dbReference type="NCBI Taxonomy" id="740709"/>
    <lineage>
        <taxon>Bacteria</taxon>
        <taxon>Pseudomonadati</taxon>
        <taxon>Pseudomonadota</taxon>
        <taxon>Gammaproteobacteria</taxon>
        <taxon>Alteromonadales</taxon>
        <taxon>Idiomarinaceae</taxon>
        <taxon>Idiomarina</taxon>
    </lineage>
</organism>
<gene>
    <name evidence="18" type="ORF">A10D4_00665</name>
</gene>
<evidence type="ECO:0000259" key="16">
    <source>
        <dbReference type="PROSITE" id="PS50112"/>
    </source>
</evidence>
<proteinExistence type="predicted"/>
<dbReference type="GO" id="GO:0009927">
    <property type="term" value="F:histidine phosphotransfer kinase activity"/>
    <property type="evidence" value="ECO:0007669"/>
    <property type="project" value="TreeGrafter"/>
</dbReference>
<dbReference type="eggNOG" id="COG5002">
    <property type="taxonomic scope" value="Bacteria"/>
</dbReference>
<dbReference type="OrthoDB" id="9804645at2"/>
<keyword evidence="5" id="KW-0547">Nucleotide-binding</keyword>
<dbReference type="eggNOG" id="COG2203">
    <property type="taxonomic scope" value="Bacteria"/>
</dbReference>
<feature type="domain" description="Response regulatory" evidence="15">
    <location>
        <begin position="988"/>
        <end position="1104"/>
    </location>
</feature>
<protein>
    <recommendedName>
        <fullName evidence="11">Sensor protein FixL</fullName>
        <ecNumber evidence="2">2.7.13.3</ecNumber>
    </recommendedName>
</protein>
<dbReference type="SMART" id="SM00387">
    <property type="entry name" value="HATPase_c"/>
    <property type="match status" value="1"/>
</dbReference>
<dbReference type="PROSITE" id="PS50113">
    <property type="entry name" value="PAC"/>
    <property type="match status" value="3"/>
</dbReference>
<feature type="modified residue" description="4-aspartylphosphate" evidence="12">
    <location>
        <position position="1037"/>
    </location>
</feature>
<dbReference type="FunFam" id="3.30.565.10:FF:000006">
    <property type="entry name" value="Sensor histidine kinase WalK"/>
    <property type="match status" value="1"/>
</dbReference>
<dbReference type="CDD" id="cd00130">
    <property type="entry name" value="PAS"/>
    <property type="match status" value="2"/>
</dbReference>
<feature type="domain" description="PAC" evidence="17">
    <location>
        <begin position="430"/>
        <end position="485"/>
    </location>
</feature>
<dbReference type="PROSITE" id="PS50112">
    <property type="entry name" value="PAS"/>
    <property type="match status" value="2"/>
</dbReference>
<evidence type="ECO:0000256" key="1">
    <source>
        <dbReference type="ARBA" id="ARBA00000085"/>
    </source>
</evidence>
<evidence type="ECO:0000256" key="12">
    <source>
        <dbReference type="PROSITE-ProRule" id="PRU00169"/>
    </source>
</evidence>
<dbReference type="NCBIfam" id="TIGR00229">
    <property type="entry name" value="sensory_box"/>
    <property type="match status" value="2"/>
</dbReference>
<dbReference type="PROSITE" id="PS50110">
    <property type="entry name" value="RESPONSE_REGULATORY"/>
    <property type="match status" value="1"/>
</dbReference>
<keyword evidence="8" id="KW-0902">Two-component regulatory system</keyword>
<dbReference type="PATRIC" id="fig|740709.3.peg.133"/>
<dbReference type="FunFam" id="1.10.287.130:FF:000001">
    <property type="entry name" value="Two-component sensor histidine kinase"/>
    <property type="match status" value="1"/>
</dbReference>
<dbReference type="RefSeq" id="WP_008487066.1">
    <property type="nucleotide sequence ID" value="NZ_AMRG01000001.1"/>
</dbReference>
<dbReference type="Pfam" id="PF00512">
    <property type="entry name" value="HisKA"/>
    <property type="match status" value="1"/>
</dbReference>
<dbReference type="InterPro" id="IPR003018">
    <property type="entry name" value="GAF"/>
</dbReference>
<dbReference type="SMART" id="SM00086">
    <property type="entry name" value="PAC"/>
    <property type="match status" value="3"/>
</dbReference>